<evidence type="ECO:0000256" key="1">
    <source>
        <dbReference type="ARBA" id="ARBA00022612"/>
    </source>
</evidence>
<keyword evidence="4" id="KW-1133">Transmembrane helix</keyword>
<feature type="region of interest" description="Disordered" evidence="3">
    <location>
        <begin position="866"/>
        <end position="886"/>
    </location>
</feature>
<evidence type="ECO:0000256" key="4">
    <source>
        <dbReference type="SAM" id="Phobius"/>
    </source>
</evidence>
<feature type="coiled-coil region" evidence="2">
    <location>
        <begin position="1191"/>
        <end position="1234"/>
    </location>
</feature>
<dbReference type="EMBL" id="LLKB01000005">
    <property type="protein sequence ID" value="KQC85435.1"/>
    <property type="molecule type" value="Genomic_DNA"/>
</dbReference>
<protein>
    <recommendedName>
        <fullName evidence="5">Phage tail tape measure protein domain-containing protein</fullName>
    </recommendedName>
</protein>
<feature type="domain" description="Phage tail tape measure protein" evidence="5">
    <location>
        <begin position="272"/>
        <end position="465"/>
    </location>
</feature>
<keyword evidence="2" id="KW-0175">Coiled coil</keyword>
<proteinExistence type="predicted"/>
<dbReference type="Pfam" id="PF10145">
    <property type="entry name" value="PhageMin_Tail"/>
    <property type="match status" value="1"/>
</dbReference>
<keyword evidence="1" id="KW-1188">Viral release from host cell</keyword>
<feature type="transmembrane region" description="Helical" evidence="4">
    <location>
        <begin position="596"/>
        <end position="622"/>
    </location>
</feature>
<keyword evidence="4" id="KW-0812">Transmembrane</keyword>
<feature type="coiled-coil region" evidence="2">
    <location>
        <begin position="86"/>
        <end position="162"/>
    </location>
</feature>
<feature type="coiled-coil region" evidence="2">
    <location>
        <begin position="1306"/>
        <end position="1333"/>
    </location>
</feature>
<feature type="coiled-coil region" evidence="2">
    <location>
        <begin position="750"/>
        <end position="846"/>
    </location>
</feature>
<evidence type="ECO:0000313" key="6">
    <source>
        <dbReference type="EMBL" id="KQC85435.1"/>
    </source>
</evidence>
<dbReference type="PANTHER" id="PTHR37813">
    <property type="entry name" value="FELS-2 PROPHAGE PROTEIN"/>
    <property type="match status" value="1"/>
</dbReference>
<sequence length="1608" mass="175452">MANKNKIGASIVLEGEKEFKAAVTACNKQLSSMKSELSLVKEKYAENANSLEALQAKHKVLSQVLQGQRSKLDATKAGYVHSAESQKKVADGLEKLRAEYKNAQAEMDKMKKSGTATDAELDKQQKTIDELAEAIKKGERNYEAAGSRVENWKNKLNTAEAQTIRASRALNTNDKYMKEAKNSANGCATSIDQYGKSVREVRVNVEQLGESNRQAFNNLADQIVASGVKEKVEDIAKTLYECSESAEKFESASAKVSTIADTSKKSMGTLNKEMLDLSTKTGTAVTDIAESTYQAISASVDTSKAVETVGEATKLAKGGFTDSTTAIDGLTTVLNSYGNKVKDASEVSDVFLTVQNLGKTSVNELASSIGKVATNAANYGVSLQDLGTAYIQLTKRGIETSESTTYIKSLMKELSKQGSKTAATLQTETGKSFTELMAEGKSLGDVIQILSDSVGGDATAFSNLFSRQEAATAATVLLKTGTEDYNNTLKKVTNSTGAANDAYKKMTDTSETAKQKMLNGIENLKIAIGTQLNESLDGMYQHGQKAISWAMEFIKKNPDVVKAVVSLTASLGALTTAFVGVTVVKTVTPLITAFGAALMANPILLAATALATLTAGIVTFAMQTKRSTSETEKAAQADQKEIDKLNEKTKAIKESVQAAKDSFSSAESEVAAVDKQAERLKELNNIEHKNTAQKSEMKAIVNSLSQQIPELANAYDEENGKLKLSNKQITDKISNYKKLYMTQAAEADIKEQYKQQYEAEMALAEATQKRADSKKRLADAEKKAESAQKALEKEYKANAGNMNYNENYSETYQKAQQALSKYAEEKERHKKTSSELNKTIKEQEKIIKDCNSNVDKAQKYIEKYSRATDDQKKKTNNSANAAKKAARQYKNLGKAFDTAVVQMGKSGSKVDDATKRAFSNSVNIAKKTGTKIPKGLAAGLKDGSKSPQTALDTLNTAINKKLMILATNARKQGAYIPEEITKGINGSSADPTVAYEAISKQIQKRADNMQKKLDKVGINISAGMKKSFEKGGQSSLDVIQKSDAKISKLMKAAGVNSVDGLLAGVEKKKPEVVKAYEDLGDAADKAFKKKLDIHSPSRVFKKSGEYTVDGLIQGIESSSKNVGKSAEQLGNILVKELSDKIKNKDLKTNGKGYSNATIAKWWKAVVNATYAGTTAHTKALQKYYAARNKVTNDGEKQRKSLEKQRAAYQKKLEKEQKERKKKLEAQKKATAEKQQALVTKLQNKIEMRDLKTNGHGYNEKTVKTYWDKVVKATKKGTSAHTDALKQYYEARNNLINSKKEYLSNYKKSYKEYMSTLRSELEELKKTYNESVKSTKESIASSFSIFSDVSLTKTDDENGLVVNLQRQVDALQKWRTNLQVLRDRGASDEMMKEIEGLGVNSAGDVETLTKMNNEQWAEYKQLYSQKNAVAKMEAVTQNKDLKKSTDKKMKELEKTYKTKIAKLKKTYQKEMKSIGANVAKGFANGIEKGSNDVYKAIAKLTGQTVKQVKKNLGIHSPSRVMAELGAYTGLGFAQGLQRETQGLADIITGNLPTTVPQVNGKAASGLQKSSQLNLTIQMDGNVVGKAALNTVDMLQGAKVSLTRRGIANA</sequence>
<evidence type="ECO:0000313" key="7">
    <source>
        <dbReference type="Proteomes" id="UP000050833"/>
    </source>
</evidence>
<keyword evidence="4" id="KW-0472">Membrane</keyword>
<feature type="transmembrane region" description="Helical" evidence="4">
    <location>
        <begin position="563"/>
        <end position="584"/>
    </location>
</feature>
<name>A0AAW3JTD2_9FIRM</name>
<dbReference type="PANTHER" id="PTHR37813:SF1">
    <property type="entry name" value="FELS-2 PROPHAGE PROTEIN"/>
    <property type="match status" value="1"/>
</dbReference>
<keyword evidence="7" id="KW-1185">Reference proteome</keyword>
<reference evidence="6 7" key="1">
    <citation type="submission" date="2015-10" db="EMBL/GenBank/DDBJ databases">
        <title>Butyribacter intestini gen. nov., sp. nov., a butyric acid-producing bacterium of the family Lachnospiraceae isolated from the human faeces.</title>
        <authorList>
            <person name="Zou Y."/>
            <person name="Xue W."/>
            <person name="Luo G."/>
            <person name="Lv M."/>
        </authorList>
    </citation>
    <scope>NUCLEOTIDE SEQUENCE [LARGE SCALE GENOMIC DNA]</scope>
    <source>
        <strain evidence="6 7">TF01-11</strain>
    </source>
</reference>
<accession>A0AAW3JTD2</accession>
<evidence type="ECO:0000259" key="5">
    <source>
        <dbReference type="Pfam" id="PF10145"/>
    </source>
</evidence>
<feature type="coiled-coil region" evidence="2">
    <location>
        <begin position="628"/>
        <end position="683"/>
    </location>
</feature>
<evidence type="ECO:0000256" key="3">
    <source>
        <dbReference type="SAM" id="MobiDB-lite"/>
    </source>
</evidence>
<organism evidence="6 7">
    <name type="scientific">Butyribacter intestini</name>
    <dbReference type="NCBI Taxonomy" id="1703332"/>
    <lineage>
        <taxon>Bacteria</taxon>
        <taxon>Bacillati</taxon>
        <taxon>Bacillota</taxon>
        <taxon>Clostridia</taxon>
        <taxon>Lachnospirales</taxon>
        <taxon>Lachnospiraceae</taxon>
        <taxon>Butyribacter</taxon>
    </lineage>
</organism>
<evidence type="ECO:0000256" key="2">
    <source>
        <dbReference type="SAM" id="Coils"/>
    </source>
</evidence>
<gene>
    <name evidence="6" type="ORF">APZ18_12190</name>
</gene>
<dbReference type="NCBIfam" id="TIGR01760">
    <property type="entry name" value="tape_meas_TP901"/>
    <property type="match status" value="1"/>
</dbReference>
<dbReference type="RefSeq" id="WP_055945307.1">
    <property type="nucleotide sequence ID" value="NZ_LLKB01000005.1"/>
</dbReference>
<comment type="caution">
    <text evidence="6">The sequence shown here is derived from an EMBL/GenBank/DDBJ whole genome shotgun (WGS) entry which is preliminary data.</text>
</comment>
<dbReference type="InterPro" id="IPR010090">
    <property type="entry name" value="Phage_tape_meas"/>
</dbReference>
<dbReference type="Proteomes" id="UP000050833">
    <property type="component" value="Unassembled WGS sequence"/>
</dbReference>